<comment type="caution">
    <text evidence="1">The sequence shown here is derived from an EMBL/GenBank/DDBJ whole genome shotgun (WGS) entry which is preliminary data.</text>
</comment>
<proteinExistence type="predicted"/>
<protein>
    <submittedName>
        <fullName evidence="1">Uncharacterized protein</fullName>
    </submittedName>
</protein>
<evidence type="ECO:0000313" key="2">
    <source>
        <dbReference type="Proteomes" id="UP001234297"/>
    </source>
</evidence>
<dbReference type="Proteomes" id="UP001234297">
    <property type="component" value="Chromosome 5"/>
</dbReference>
<dbReference type="EMBL" id="CM056813">
    <property type="protein sequence ID" value="KAJ8640482.1"/>
    <property type="molecule type" value="Genomic_DNA"/>
</dbReference>
<sequence length="98" mass="11262">MVERSWLWEHLNEFNRIVTQLSGLEVKTEEADKSLLFLSSLLPSYEHLVTTLIFGKETLEMDEVTSALISSEMMKINSEKSQDDGHNVASVSNQRRMM</sequence>
<accession>A0ACC2M3Y3</accession>
<name>A0ACC2M3Y3_PERAE</name>
<organism evidence="1 2">
    <name type="scientific">Persea americana</name>
    <name type="common">Avocado</name>
    <dbReference type="NCBI Taxonomy" id="3435"/>
    <lineage>
        <taxon>Eukaryota</taxon>
        <taxon>Viridiplantae</taxon>
        <taxon>Streptophyta</taxon>
        <taxon>Embryophyta</taxon>
        <taxon>Tracheophyta</taxon>
        <taxon>Spermatophyta</taxon>
        <taxon>Magnoliopsida</taxon>
        <taxon>Magnoliidae</taxon>
        <taxon>Laurales</taxon>
        <taxon>Lauraceae</taxon>
        <taxon>Persea</taxon>
    </lineage>
</organism>
<reference evidence="1 2" key="1">
    <citation type="journal article" date="2022" name="Hortic Res">
        <title>A haplotype resolved chromosomal level avocado genome allows analysis of novel avocado genes.</title>
        <authorList>
            <person name="Nath O."/>
            <person name="Fletcher S.J."/>
            <person name="Hayward A."/>
            <person name="Shaw L.M."/>
            <person name="Masouleh A.K."/>
            <person name="Furtado A."/>
            <person name="Henry R.J."/>
            <person name="Mitter N."/>
        </authorList>
    </citation>
    <scope>NUCLEOTIDE SEQUENCE [LARGE SCALE GENOMIC DNA]</scope>
    <source>
        <strain evidence="2">cv. Hass</strain>
    </source>
</reference>
<gene>
    <name evidence="1" type="ORF">MRB53_017176</name>
</gene>
<evidence type="ECO:0000313" key="1">
    <source>
        <dbReference type="EMBL" id="KAJ8640482.1"/>
    </source>
</evidence>
<keyword evidence="2" id="KW-1185">Reference proteome</keyword>